<dbReference type="RefSeq" id="WP_109889208.1">
    <property type="nucleotide sequence ID" value="NZ_CP029550.1"/>
</dbReference>
<sequence>MGRSIVGRRGATAVAGTGRARFNRQKRCAVGDPPAACKASREVGSLAIMVRSVDAKETSPRLYVMKISHYCERARWGLDYQGIRYDEQAWAPALHVPLARRLAKQTNVPILVAGERVVQGSGAILSWAGLNDGDTAMERRFETVIGPLIRAYVYAGTLHDPRSGVREVLLHGVSPLQAALGRAGWPVIRRLMANRMGIRPERLPDLARRIESELDWADALVEDGAPLSRGFGRTAITAASILAPLARPDALPLYRQVRLQPEMERAFERWSARPALRWVLNTYAQHRHCSGQQSDLHDP</sequence>
<feature type="domain" description="GST N-terminal" evidence="1">
    <location>
        <begin position="58"/>
        <end position="136"/>
    </location>
</feature>
<dbReference type="InterPro" id="IPR004045">
    <property type="entry name" value="Glutathione_S-Trfase_N"/>
</dbReference>
<evidence type="ECO:0000313" key="2">
    <source>
        <dbReference type="EMBL" id="AWN40771.1"/>
    </source>
</evidence>
<accession>A0A2U8W565</accession>
<dbReference type="OrthoDB" id="5242791at2"/>
<dbReference type="InterPro" id="IPR036249">
    <property type="entry name" value="Thioredoxin-like_sf"/>
</dbReference>
<dbReference type="CDD" id="cd00570">
    <property type="entry name" value="GST_N_family"/>
    <property type="match status" value="1"/>
</dbReference>
<dbReference type="KEGG" id="mets:DK389_09825"/>
<protein>
    <recommendedName>
        <fullName evidence="1">GST N-terminal domain-containing protein</fullName>
    </recommendedName>
</protein>
<keyword evidence="3" id="KW-1185">Reference proteome</keyword>
<name>A0A2U8W565_9HYPH</name>
<dbReference type="AlphaFoldDB" id="A0A2U8W565"/>
<proteinExistence type="predicted"/>
<dbReference type="SUPFAM" id="SSF52833">
    <property type="entry name" value="Thioredoxin-like"/>
    <property type="match status" value="1"/>
</dbReference>
<evidence type="ECO:0000313" key="3">
    <source>
        <dbReference type="Proteomes" id="UP000245926"/>
    </source>
</evidence>
<gene>
    <name evidence="2" type="ORF">DK389_09825</name>
</gene>
<dbReference type="EMBL" id="CP029550">
    <property type="protein sequence ID" value="AWN40771.1"/>
    <property type="molecule type" value="Genomic_DNA"/>
</dbReference>
<organism evidence="2 3">
    <name type="scientific">Methylobacterium durans</name>
    <dbReference type="NCBI Taxonomy" id="2202825"/>
    <lineage>
        <taxon>Bacteria</taxon>
        <taxon>Pseudomonadati</taxon>
        <taxon>Pseudomonadota</taxon>
        <taxon>Alphaproteobacteria</taxon>
        <taxon>Hyphomicrobiales</taxon>
        <taxon>Methylobacteriaceae</taxon>
        <taxon>Methylobacterium</taxon>
    </lineage>
</organism>
<dbReference type="Proteomes" id="UP000245926">
    <property type="component" value="Chromosome"/>
</dbReference>
<dbReference type="Gene3D" id="3.40.30.10">
    <property type="entry name" value="Glutaredoxin"/>
    <property type="match status" value="1"/>
</dbReference>
<reference evidence="3" key="1">
    <citation type="submission" date="2018-05" db="EMBL/GenBank/DDBJ databases">
        <title>Complete Genome Sequence of Methylobacterium sp. 17SD2-17.</title>
        <authorList>
            <person name="Srinivasan S."/>
        </authorList>
    </citation>
    <scope>NUCLEOTIDE SEQUENCE [LARGE SCALE GENOMIC DNA]</scope>
    <source>
        <strain evidence="3">17SD2-17</strain>
    </source>
</reference>
<dbReference type="PROSITE" id="PS50404">
    <property type="entry name" value="GST_NTER"/>
    <property type="match status" value="1"/>
</dbReference>
<evidence type="ECO:0000259" key="1">
    <source>
        <dbReference type="PROSITE" id="PS50404"/>
    </source>
</evidence>
<dbReference type="Pfam" id="PF13417">
    <property type="entry name" value="GST_N_3"/>
    <property type="match status" value="1"/>
</dbReference>